<dbReference type="Pfam" id="PF00004">
    <property type="entry name" value="AAA"/>
    <property type="match status" value="1"/>
</dbReference>
<keyword evidence="4" id="KW-0150">Chloroplast</keyword>
<dbReference type="Gene3D" id="3.40.50.300">
    <property type="entry name" value="P-loop containing nucleotide triphosphate hydrolases"/>
    <property type="match status" value="2"/>
</dbReference>
<feature type="transmembrane region" description="Helical" evidence="2">
    <location>
        <begin position="2651"/>
        <end position="2672"/>
    </location>
</feature>
<keyword evidence="2" id="KW-0812">Transmembrane</keyword>
<keyword evidence="4" id="KW-0934">Plastid</keyword>
<dbReference type="Gene3D" id="1.10.8.60">
    <property type="match status" value="1"/>
</dbReference>
<dbReference type="GO" id="GO:0016887">
    <property type="term" value="F:ATP hydrolysis activity"/>
    <property type="evidence" value="ECO:0007669"/>
    <property type="project" value="InterPro"/>
</dbReference>
<dbReference type="InterPro" id="IPR027417">
    <property type="entry name" value="P-loop_NTPase"/>
</dbReference>
<dbReference type="GO" id="GO:0051301">
    <property type="term" value="P:cell division"/>
    <property type="evidence" value="ECO:0007669"/>
    <property type="project" value="UniProtKB-KW"/>
</dbReference>
<reference evidence="4" key="1">
    <citation type="journal article" date="2015" name="BMC Evol. Biol.">
        <title>Chloroplast phylogenomic analysis of chlorophyte green algae identifies a novel lineage sister to the Sphaeropleales (Chlorophyceae).</title>
        <authorList>
            <person name="Lemieux C."/>
            <person name="Vincent A.T."/>
            <person name="Labarre A."/>
            <person name="Otis C."/>
            <person name="Turmel M."/>
        </authorList>
    </citation>
    <scope>NUCLEOTIDE SEQUENCE</scope>
</reference>
<keyword evidence="2" id="KW-1133">Transmembrane helix</keyword>
<dbReference type="EMBL" id="KT625092">
    <property type="protein sequence ID" value="ALO21371.1"/>
    <property type="molecule type" value="Genomic_DNA"/>
</dbReference>
<evidence type="ECO:0000256" key="2">
    <source>
        <dbReference type="SAM" id="Phobius"/>
    </source>
</evidence>
<keyword evidence="4" id="KW-0132">Cell division</keyword>
<feature type="region of interest" description="Disordered" evidence="1">
    <location>
        <begin position="1338"/>
        <end position="1362"/>
    </location>
</feature>
<proteinExistence type="predicted"/>
<dbReference type="SUPFAM" id="SSF52540">
    <property type="entry name" value="P-loop containing nucleoside triphosphate hydrolases"/>
    <property type="match status" value="1"/>
</dbReference>
<protein>
    <submittedName>
        <fullName evidence="4">Cell division protein</fullName>
    </submittedName>
</protein>
<accession>A0A0S2ICW9</accession>
<evidence type="ECO:0000256" key="1">
    <source>
        <dbReference type="SAM" id="MobiDB-lite"/>
    </source>
</evidence>
<feature type="compositionally biased region" description="Basic residues" evidence="1">
    <location>
        <begin position="1819"/>
        <end position="1839"/>
    </location>
</feature>
<keyword evidence="2" id="KW-0472">Membrane</keyword>
<evidence type="ECO:0000259" key="3">
    <source>
        <dbReference type="SMART" id="SM00382"/>
    </source>
</evidence>
<feature type="region of interest" description="Disordered" evidence="1">
    <location>
        <begin position="1807"/>
        <end position="1839"/>
    </location>
</feature>
<geneLocation type="chloroplast" evidence="4"/>
<organism evidence="4">
    <name type="scientific">Golenkinia longispicula</name>
    <dbReference type="NCBI Taxonomy" id="204992"/>
    <lineage>
        <taxon>Eukaryota</taxon>
        <taxon>Viridiplantae</taxon>
        <taxon>Chlorophyta</taxon>
        <taxon>core chlorophytes</taxon>
        <taxon>Chlorophyceae</taxon>
        <taxon>CS clade</taxon>
        <taxon>Chlamydomonadales</taxon>
        <taxon>Golenkiniaceae</taxon>
        <taxon>Golenkinia</taxon>
    </lineage>
</organism>
<dbReference type="SMART" id="SM00382">
    <property type="entry name" value="AAA"/>
    <property type="match status" value="1"/>
</dbReference>
<evidence type="ECO:0000313" key="4">
    <source>
        <dbReference type="EMBL" id="ALO21371.1"/>
    </source>
</evidence>
<dbReference type="GO" id="GO:0005524">
    <property type="term" value="F:ATP binding"/>
    <property type="evidence" value="ECO:0007669"/>
    <property type="project" value="InterPro"/>
</dbReference>
<name>A0A0S2ICW9_9CHLO</name>
<feature type="domain" description="AAA+ ATPase" evidence="3">
    <location>
        <begin position="3551"/>
        <end position="3873"/>
    </location>
</feature>
<keyword evidence="4" id="KW-0131">Cell cycle</keyword>
<sequence length="4453" mass="525033">MLRDYLFRKEKSGNQKLLLDSYNFKKRFNNQERLGEVKFEKLKTLRSHHFFLLKEQENLKKLTNTETTLEHELIIAKSFWKFFKKHAFSNNFFPQRKSFICYWLFPFIGFISLHLSFREQLSPIKENAFLLNKKTSTQLSWETIEYLNYKKLLFDQATKYVYNIFNYKNSLILQMKPSWVEQQKEQYVTFYKNTNIEKNFLTKLQQEEQEFETLCKFFVTKSQNYIYLPEIMFSSFFELKQMKFESNNLIKDLSIKENFAALKSKKAPRNESIFSNIFDESNPQQKDKLINNNQNSNSLNGISDNYVLSYLLNKSQTSLSNLFDKSNKKEFIQNYLVSNLNKISQNLITKNIYLRSYFNWKWHMLNTQLWSIFCSKVNPALKICGHAPSYKFMEKSIKKGWFSLGNFGNLDSDFFFNEQNQNTGVPSLSNKNIDNTNKNFFDGNILSVHPKNTTEANKHDVSMLEKNLNSAIQQKAFFNPCGRHNIRDFITKIQTIEKLHWDNQNSSEGCRAHFRDEKSLDSSLLYDNREGQYYEKIRNHLLFNKKNQISINMFNNKNFENFWLELDEFPKKLLPSTSLFFANYMQNPVLSKKAPPCAKAEDLSAFNIPGTIPGNIKGSNLFDKKEFLINKRLLKNDSSVDDINILLPIKKNYFNSAAQHKEEHYSSGIAPLDQTEEKREKAYSLNTTNSTNHFQLSDSNFYENIWVQKSRPFVHYLNAKKQIDEKHSNIYLVGIRQANTGFCLDKTLIRTGNDQLSKYPKDQTTNNLNSVSNISTNKFFFNSEFSDKTVVLNTLLDSGLYATFFNYKVDPTLSGLFFSKKSFFKCPERSYKQASLLLENVIRNFYFEQGIILSPDNLQKLEYWDNISFINGNNSKFLNTLQKFLSDQTSRKLSRHTLSFFGVTSSKKKKAHKYPLLVNQKTEHTRPLIIRLPQGIKKGSNTPSLLSMSRRTKVAFKMSTPKKVHQKKSTTLSSDNQHFSNLRSTDTGLYLALSLIQPQKIRYLFNFIENKYNNLESSPFFVFKLAKKNQIIANKVPIKILKYKNPILMSGFEYPDADTNRVLTKRKNFSVDINNKHASEATINLKPLIICLPQSIKKGSFYTQPDHLFEPSKNLIQNNNLKASFAGSLSYSKRDEIYLPDYRIDKDYKETRPVLLINNKVINNKGKLRQSSFQKIQNYQKSSYIINKSFDNIFKQIRLFNYKDTFKKKNVNLHLNLKVSPFFNLRGDEVLFLDEKRHLPKIGVSGDGTGYQKIVFNLNKNKNYFRDRFFSLHKKNIFYSPYLIQTRAESLLTRKEPPLFKIKDLLLLRSFRNIGDIQQNLLNNTKLTFVKSRTNQLFGKNTNQGENKKVNKQQKGKLQSSVPAYTSKSKSKYFPSYNQKRNCLLLNEKTHPLIIQKVLARINKVPRYKIVSYKPINFILKKQKLKQQLKQRNWSLNPSYSSNLGFDYSQSNQNQFKRYLIKNNNKKSILQQSFAKINEYFTSTKSFLFHCYQIYLINPLKAIKQYFFNFIRGFIKLNFYDILEKKYKKILDMEKSNIFIEKKKSFSKDFPSYNQKSKCLLLNEKRDPSLILVNEKQLKRNNKIHNLVIKKNKYLFNQKDLLNGINTAESFITNKKLLENILLKRYPIKSLEKRRIEKLFRTYLSCKYNAAITRQNRLNLFLNKKNLSIFNVKNQQQFLGLFQREKDLLMRIQYTMKQKPFFHVKANKLFKNDIYSYEQSEKDAQLEIKKGELAQQKVAKANTFSNNSKKTELLSTHKESLFSKPIKQVTAQTLPYKYSYKIRFSPNTLLKRIHFLFLTNKNTETNNHKQTAYLQKRKDMQKKRRRKKQRRETRRRKKRKRFYPRPVWLRFRLYKHLLKIRHSNFQQYYPILSHLKFQILTNTHIDFYKQKKLQILNSQKLKKTPYNKPPAGNIKKPFLNTNDLSIKKGSLTYNNKRKNSIDFLLGNIYKINWKKDFNSAAQQKDLGNNKNFPSTLLSNLFDKSNKKDHFLIIRGKRKVDSIYQEKLKILATKQKRLMRNLSEKTKFLKFNINMSQLRKKIYRHNKQKWGYCNNNSLILKEKYLPLRMGKTHTFQIPIFADRQLYQISNTVMGDFKRLFWKSYWLRSKLNPYIQRVNSYLQQIQESYNKSHYLNTLKSYLFHFFGFNFNRDLSDKLTTGASFQYDSLVLRKYPQPLWYINIKSSFDKTAWSPSQTHSPLYFRTIQFYEYNRILYQRVHEVIKNIKRNLSVTGQSLSRCSNAGRRKREKMVFKNLWVRLGRLISLELPAPPIKPIGDMTRLRIKWALNKTHVFSYKENNQTKNLWASIKRRDQNKSNNTKKIINKILSLSLNMPTAGNTFLFNKDHMLIDQSNNVNILIEQNDSNNRQLEIKNSALLNNIRAQDSLLSNLLDKSNKKDPSRIKFKKGEKSKNKQNATYFLKVKNKQQKLNYLGLTEQNYKNFLLNLKIKYKSNSTAFLFPGGKFDNSSAATLLFDKSNLSLDKKTSKNLKNKYSFIKTLNFRLLAEKKRVSERKTKHFKRAFSYWWSTNSNNFLLNAVQHQLNISYVSMKDLDFIFDSLPEKQYIEKRNHLDTLFETNTGRNQDPLFIKEKGPKGGESLYQRDLSNPESFLKPILNQIINLIVINSLQTNHTFPNIRGQSPSYNEKRQQQIAQKYICFWVCTIMFHICILFSLIRISEIRSLIKFYLLIFYKISNSYLILIYFVFDFLKNYKNKVKSSLSKNLSITLFKNLLDNSNKQELKISPILTSRLYSLLNIQHVKNEFDLSNKFDLYNKREDQKLYENYDQKMQHPLLSQLSKKAPTYDIKRSNFLDKSNKNESILSNFNKYQKTAINFAPILFFKSDLINLDKSQIQNINKKRQVKTRNEFYTQINLMAGSQYIYKEQTKEISFLSKFNATTNLFDLSYKFDKKGLIQNKNRDLVEENLNKQKMGILLTKKPYNTLLRTIYRVPMFIKDSKKTPKILDTSKIGNVKVPFRTSLRHANTEIPLRIQKVVADSEDPSVYFSNIEQPTFQQSRLCYNKRGILFLSNLFDKSYKKQKENYELNEQVYLIKHKKAKSSIIFSSSNFKFYAARSIKNFLLSSIIFSLKMSIKTPLMIKKEFLKLSYNRPDLSLSLDSGVAAHKKQLFFNKREAREILPDFRSPRNGIKINNLLKNKSFLSFLSFIFLKNLVQFFNRLFILMYTFVIKCIDLLESFMFIIYKFLEKPAELMVEWIAQIFLVEWTADSTTYIPETVDIYTWNSLNKFSRHIRALGISGNGIQRRLWCFFEVYLELMSKPDTDLIMRQKRGILFWDVWAEILIQAAEKYNVNIPSLTSLKEEQELLIENLLKDSNWYWSKPILREMTPLLNLTQIHPPLFKMKNDSVLSNKFDKSNKNELSWPISKINKLSPREFARVSKLHPFWDQYSFFNYRGQPLNQERAPLLDRLNFLSKANKKLKFFPLIIQKENLNTLMEKKQLNNVPFGRIYTSSEINKNSLYNSKSILITRENEEKWRRWSANQYFTYQGKDTDLFIDIHPPKTFRNLSVIKYYEPIHQPIGNLVCQIYSGIFYKQVAKNVLIVGAPGSGKTAFIQALAGETELKIITDNANRYALVLRGVAVGMKLLRDVFDAIALHTPCLFLMEDIHVIGERRPLLISDDENAKATEPSLGFEREEVHEKNQVIYQLSRHSISHYKKPYKGDFSLLIPTNHFCFDLFLGVSPPRSRRLGMTPPHPLPLDFISSELKKQNESNTHNHFSQKEQEAGILETHLQLPYQKLFAPPSTSPFTILVLKQQKKLKSRKLVKQLPWGGLSLDQMTLIPKITYSIKVKIALLAEIAISNLTVKLDIITDLLIIIDSVRSNRGFVVFATTHIPYVLDPALRRPGRLDETISLPVFPNLLSRWEILKSFTSNFSNTLDLIDYAIFSQNCNEIELKNLVSRTKLLLCAPIPVKNVFSLEDFLSISRFNFIDKNDTKISKKSINKQELAKIAKKRSGEFSTLLKKVCFHSSISETSLNFQLKKFKQTFNIYNNAENEAYSEATNLPNLSVPCSQVQEPSYNLKKPFLNTKLKSYPFIFSSGPSNYLAITYYHVGKFLIHSQFLKDQTSYRFILWTKYSETLNINKGFADDFSFTTLYLPNYDFASLFVKLLAGKIGEFFVFTNPSPFNKTLYRERTTSKITKKTFEKKVAFQGLWSLHGIDKMWRSATSLLYSLMQKRYLYSKNILVSRLLYIQNYTALKDPPSPSATSILVPAKRFENYKRTNKDFHDKTLLHINEKIQIHQQQRLIKSLYHKPIQRYFRSEITANRQAEFNNSFRELIHLDSFTRKLSSINSLYRNRLLTRHKFYFTNQWWNGQLAEHNVETTFLSDVDWRYSFFESLGDVLVDFPDADQFYNPRSRRWILTSGYWSDLHSFEKTMQYEIYSHFVQECFNNAFTFLSKNREILDYLAFVFMNNGILKEMDLIKSIERFSLDRKTHEG</sequence>
<dbReference type="PANTHER" id="PTHR23077:SF117">
    <property type="entry name" value="AAA+ ATPASE DOMAIN-CONTAINING PROTEIN"/>
    <property type="match status" value="1"/>
</dbReference>
<dbReference type="InterPro" id="IPR003593">
    <property type="entry name" value="AAA+_ATPase"/>
</dbReference>
<dbReference type="InterPro" id="IPR050168">
    <property type="entry name" value="AAA_ATPase_domain"/>
</dbReference>
<feature type="transmembrane region" description="Helical" evidence="2">
    <location>
        <begin position="2684"/>
        <end position="2704"/>
    </location>
</feature>
<dbReference type="PANTHER" id="PTHR23077">
    <property type="entry name" value="AAA-FAMILY ATPASE"/>
    <property type="match status" value="1"/>
</dbReference>
<gene>
    <name evidence="4" type="primary">ftsH</name>
</gene>
<dbReference type="InterPro" id="IPR003959">
    <property type="entry name" value="ATPase_AAA_core"/>
</dbReference>